<dbReference type="GO" id="GO:0006352">
    <property type="term" value="P:DNA-templated transcription initiation"/>
    <property type="evidence" value="ECO:0007669"/>
    <property type="project" value="InterPro"/>
</dbReference>
<organism evidence="10 11">
    <name type="scientific">Nannocystis exedens</name>
    <dbReference type="NCBI Taxonomy" id="54"/>
    <lineage>
        <taxon>Bacteria</taxon>
        <taxon>Pseudomonadati</taxon>
        <taxon>Myxococcota</taxon>
        <taxon>Polyangia</taxon>
        <taxon>Nannocystales</taxon>
        <taxon>Nannocystaceae</taxon>
        <taxon>Nannocystis</taxon>
    </lineage>
</organism>
<accession>A0A1I2DL18</accession>
<dbReference type="GO" id="GO:0016987">
    <property type="term" value="F:sigma factor activity"/>
    <property type="evidence" value="ECO:0007669"/>
    <property type="project" value="UniProtKB-KW"/>
</dbReference>
<feature type="region of interest" description="Disordered" evidence="7">
    <location>
        <begin position="102"/>
        <end position="121"/>
    </location>
</feature>
<keyword evidence="11" id="KW-1185">Reference proteome</keyword>
<dbReference type="PANTHER" id="PTHR43133:SF8">
    <property type="entry name" value="RNA POLYMERASE SIGMA FACTOR HI_1459-RELATED"/>
    <property type="match status" value="1"/>
</dbReference>
<feature type="domain" description="RNA polymerase sigma-70 region 2" evidence="8">
    <location>
        <begin position="30"/>
        <end position="98"/>
    </location>
</feature>
<dbReference type="GO" id="GO:0003677">
    <property type="term" value="F:DNA binding"/>
    <property type="evidence" value="ECO:0007669"/>
    <property type="project" value="UniProtKB-KW"/>
</dbReference>
<dbReference type="AlphaFoldDB" id="A0A1I2DL18"/>
<evidence type="ECO:0000313" key="11">
    <source>
        <dbReference type="Proteomes" id="UP000199400"/>
    </source>
</evidence>
<evidence type="ECO:0000256" key="7">
    <source>
        <dbReference type="SAM" id="MobiDB-lite"/>
    </source>
</evidence>
<dbReference type="InterPro" id="IPR036388">
    <property type="entry name" value="WH-like_DNA-bd_sf"/>
</dbReference>
<dbReference type="PROSITE" id="PS01063">
    <property type="entry name" value="SIGMA70_ECF"/>
    <property type="match status" value="1"/>
</dbReference>
<comment type="similarity">
    <text evidence="1 6">Belongs to the sigma-70 factor family. ECF subfamily.</text>
</comment>
<feature type="domain" description="RNA polymerase sigma factor 70 region 4 type 2" evidence="9">
    <location>
        <begin position="127"/>
        <end position="178"/>
    </location>
</feature>
<dbReference type="Gene3D" id="1.10.1740.10">
    <property type="match status" value="1"/>
</dbReference>
<gene>
    <name evidence="10" type="ORF">SAMN02745121_05596</name>
</gene>
<evidence type="ECO:0000313" key="10">
    <source>
        <dbReference type="EMBL" id="SFE81352.1"/>
    </source>
</evidence>
<dbReference type="PANTHER" id="PTHR43133">
    <property type="entry name" value="RNA POLYMERASE ECF-TYPE SIGMA FACTO"/>
    <property type="match status" value="1"/>
</dbReference>
<evidence type="ECO:0000256" key="5">
    <source>
        <dbReference type="ARBA" id="ARBA00023163"/>
    </source>
</evidence>
<evidence type="ECO:0000256" key="4">
    <source>
        <dbReference type="ARBA" id="ARBA00023125"/>
    </source>
</evidence>
<reference evidence="11" key="1">
    <citation type="submission" date="2016-10" db="EMBL/GenBank/DDBJ databases">
        <authorList>
            <person name="Varghese N."/>
            <person name="Submissions S."/>
        </authorList>
    </citation>
    <scope>NUCLEOTIDE SEQUENCE [LARGE SCALE GENOMIC DNA]</scope>
    <source>
        <strain evidence="11">ATCC 25963</strain>
    </source>
</reference>
<keyword evidence="5 6" id="KW-0804">Transcription</keyword>
<keyword evidence="2 6" id="KW-0805">Transcription regulation</keyword>
<dbReference type="Gene3D" id="1.10.10.10">
    <property type="entry name" value="Winged helix-like DNA-binding domain superfamily/Winged helix DNA-binding domain"/>
    <property type="match status" value="1"/>
</dbReference>
<dbReference type="InterPro" id="IPR013324">
    <property type="entry name" value="RNA_pol_sigma_r3/r4-like"/>
</dbReference>
<dbReference type="InterPro" id="IPR000838">
    <property type="entry name" value="RNA_pol_sigma70_ECF_CS"/>
</dbReference>
<dbReference type="NCBIfam" id="TIGR02937">
    <property type="entry name" value="sigma70-ECF"/>
    <property type="match status" value="1"/>
</dbReference>
<dbReference type="OrthoDB" id="9796555at2"/>
<dbReference type="InterPro" id="IPR013325">
    <property type="entry name" value="RNA_pol_sigma_r2"/>
</dbReference>
<evidence type="ECO:0000256" key="1">
    <source>
        <dbReference type="ARBA" id="ARBA00010641"/>
    </source>
</evidence>
<evidence type="ECO:0000256" key="6">
    <source>
        <dbReference type="RuleBase" id="RU000716"/>
    </source>
</evidence>
<dbReference type="InterPro" id="IPR007627">
    <property type="entry name" value="RNA_pol_sigma70_r2"/>
</dbReference>
<keyword evidence="3 6" id="KW-0731">Sigma factor</keyword>
<keyword evidence="4 6" id="KW-0238">DNA-binding</keyword>
<dbReference type="InterPro" id="IPR039425">
    <property type="entry name" value="RNA_pol_sigma-70-like"/>
</dbReference>
<dbReference type="STRING" id="54.SAMN02745121_05596"/>
<proteinExistence type="inferred from homology"/>
<name>A0A1I2DL18_9BACT</name>
<evidence type="ECO:0000259" key="8">
    <source>
        <dbReference type="Pfam" id="PF04542"/>
    </source>
</evidence>
<protein>
    <recommendedName>
        <fullName evidence="6">RNA polymerase sigma factor</fullName>
    </recommendedName>
</protein>
<dbReference type="InterPro" id="IPR013249">
    <property type="entry name" value="RNA_pol_sigma70_r4_t2"/>
</dbReference>
<evidence type="ECO:0000256" key="2">
    <source>
        <dbReference type="ARBA" id="ARBA00023015"/>
    </source>
</evidence>
<dbReference type="Proteomes" id="UP000199400">
    <property type="component" value="Unassembled WGS sequence"/>
</dbReference>
<dbReference type="SUPFAM" id="SSF88659">
    <property type="entry name" value="Sigma3 and sigma4 domains of RNA polymerase sigma factors"/>
    <property type="match status" value="1"/>
</dbReference>
<dbReference type="InterPro" id="IPR014284">
    <property type="entry name" value="RNA_pol_sigma-70_dom"/>
</dbReference>
<dbReference type="Pfam" id="PF08281">
    <property type="entry name" value="Sigma70_r4_2"/>
    <property type="match status" value="1"/>
</dbReference>
<sequence length="191" mass="21299">MTPRAAVRDVESAAVLAAAQDGDRAAQAAIFEAYKDRVARQVFRMTGDASSVDDLVQEVFISAFSAIGRFRGDAQLGTWLYTIAANRVRNWWDSQRRRRRREDIASARAGDDPVATPEADFEATQQRERLYRALGELPDKLRESFVARAIEGMNLHEASAALGVPISTVSYRTRRAEQLLCAALGIPWRDE</sequence>
<dbReference type="RefSeq" id="WP_096327331.1">
    <property type="nucleotide sequence ID" value="NZ_NETK01000001.1"/>
</dbReference>
<evidence type="ECO:0000256" key="3">
    <source>
        <dbReference type="ARBA" id="ARBA00023082"/>
    </source>
</evidence>
<dbReference type="SUPFAM" id="SSF88946">
    <property type="entry name" value="Sigma2 domain of RNA polymerase sigma factors"/>
    <property type="match status" value="1"/>
</dbReference>
<dbReference type="Pfam" id="PF04542">
    <property type="entry name" value="Sigma70_r2"/>
    <property type="match status" value="1"/>
</dbReference>
<dbReference type="CDD" id="cd06171">
    <property type="entry name" value="Sigma70_r4"/>
    <property type="match status" value="1"/>
</dbReference>
<feature type="compositionally biased region" description="Basic and acidic residues" evidence="7">
    <location>
        <begin position="102"/>
        <end position="111"/>
    </location>
</feature>
<evidence type="ECO:0000259" key="9">
    <source>
        <dbReference type="Pfam" id="PF08281"/>
    </source>
</evidence>
<dbReference type="EMBL" id="FOMX01000020">
    <property type="protein sequence ID" value="SFE81352.1"/>
    <property type="molecule type" value="Genomic_DNA"/>
</dbReference>